<dbReference type="AlphaFoldDB" id="A0A1H9UQA0"/>
<gene>
    <name evidence="2" type="ORF">SAMN04487818_107383</name>
</gene>
<organism evidence="2 3">
    <name type="scientific">Actinokineospora terrae</name>
    <dbReference type="NCBI Taxonomy" id="155974"/>
    <lineage>
        <taxon>Bacteria</taxon>
        <taxon>Bacillati</taxon>
        <taxon>Actinomycetota</taxon>
        <taxon>Actinomycetes</taxon>
        <taxon>Pseudonocardiales</taxon>
        <taxon>Pseudonocardiaceae</taxon>
        <taxon>Actinokineospora</taxon>
    </lineage>
</organism>
<feature type="region of interest" description="Disordered" evidence="1">
    <location>
        <begin position="1"/>
        <end position="21"/>
    </location>
</feature>
<dbReference type="InterPro" id="IPR001753">
    <property type="entry name" value="Enoyl-CoA_hydra/iso"/>
</dbReference>
<evidence type="ECO:0000313" key="3">
    <source>
        <dbReference type="Proteomes" id="UP000199051"/>
    </source>
</evidence>
<protein>
    <submittedName>
        <fullName evidence="2">(3,5-dihydroxycyclohex-3-enyl)acetyl-CoA dehydratase subunit B</fullName>
    </submittedName>
</protein>
<dbReference type="InterPro" id="IPR029045">
    <property type="entry name" value="ClpP/crotonase-like_dom_sf"/>
</dbReference>
<dbReference type="Proteomes" id="UP000199051">
    <property type="component" value="Unassembled WGS sequence"/>
</dbReference>
<proteinExistence type="predicted"/>
<dbReference type="PANTHER" id="PTHR11941">
    <property type="entry name" value="ENOYL-COA HYDRATASE-RELATED"/>
    <property type="match status" value="1"/>
</dbReference>
<dbReference type="Gene3D" id="3.90.226.10">
    <property type="entry name" value="2-enoyl-CoA Hydratase, Chain A, domain 1"/>
    <property type="match status" value="1"/>
</dbReference>
<keyword evidence="3" id="KW-1185">Reference proteome</keyword>
<dbReference type="GO" id="GO:0006635">
    <property type="term" value="P:fatty acid beta-oxidation"/>
    <property type="evidence" value="ECO:0007669"/>
    <property type="project" value="TreeGrafter"/>
</dbReference>
<dbReference type="Pfam" id="PF00378">
    <property type="entry name" value="ECH_1"/>
    <property type="match status" value="1"/>
</dbReference>
<dbReference type="RefSeq" id="WP_177215628.1">
    <property type="nucleotide sequence ID" value="NZ_FOGI01000007.1"/>
</dbReference>
<dbReference type="GO" id="GO:0003824">
    <property type="term" value="F:catalytic activity"/>
    <property type="evidence" value="ECO:0007669"/>
    <property type="project" value="UniProtKB-ARBA"/>
</dbReference>
<dbReference type="STRING" id="155974.SAMN04487818_107383"/>
<evidence type="ECO:0000256" key="1">
    <source>
        <dbReference type="SAM" id="MobiDB-lite"/>
    </source>
</evidence>
<dbReference type="SUPFAM" id="SSF52096">
    <property type="entry name" value="ClpP/crotonase"/>
    <property type="match status" value="1"/>
</dbReference>
<dbReference type="NCBIfam" id="NF042431">
    <property type="entry name" value="EnCoAhydt_DpgB"/>
    <property type="match status" value="1"/>
</dbReference>
<dbReference type="InterPro" id="IPR053545">
    <property type="entry name" value="Enoyl-CoA_hydratase-like"/>
</dbReference>
<reference evidence="3" key="1">
    <citation type="submission" date="2016-10" db="EMBL/GenBank/DDBJ databases">
        <authorList>
            <person name="Varghese N."/>
            <person name="Submissions S."/>
        </authorList>
    </citation>
    <scope>NUCLEOTIDE SEQUENCE [LARGE SCALE GENOMIC DNA]</scope>
    <source>
        <strain evidence="3">DSM 44260</strain>
    </source>
</reference>
<sequence length="230" mass="23861">MTGPVPRSTDRAAGRPGVGARGDRPMAELAVLLERACAAAERDGGPLVLWHRATARTWPGTADVADVAAWERVLRRVERIDVPVVAVVVGACSGPALETALVADHRIAAADARIGLPRERGRVWPGMVLHRLATHLGAARARSLAVRGAELTAAQALRVGLVDEVTDDPAAALAAVIADAGALTGGFATRRALLLDAAGRDYAAALAAHLAACDAELSEVDRPTRVPSRL</sequence>
<accession>A0A1H9UQA0</accession>
<dbReference type="PANTHER" id="PTHR11941:SF54">
    <property type="entry name" value="ENOYL-COA HYDRATASE, MITOCHONDRIAL"/>
    <property type="match status" value="1"/>
</dbReference>
<name>A0A1H9UQA0_9PSEU</name>
<dbReference type="EMBL" id="FOGI01000007">
    <property type="protein sequence ID" value="SES11193.1"/>
    <property type="molecule type" value="Genomic_DNA"/>
</dbReference>
<evidence type="ECO:0000313" key="2">
    <source>
        <dbReference type="EMBL" id="SES11193.1"/>
    </source>
</evidence>